<gene>
    <name evidence="1" type="ORF">BKA59DRAFT_313137</name>
</gene>
<reference evidence="1" key="1">
    <citation type="journal article" date="2021" name="Nat. Commun.">
        <title>Genetic determinants of endophytism in the Arabidopsis root mycobiome.</title>
        <authorList>
            <person name="Mesny F."/>
            <person name="Miyauchi S."/>
            <person name="Thiergart T."/>
            <person name="Pickel B."/>
            <person name="Atanasova L."/>
            <person name="Karlsson M."/>
            <person name="Huettel B."/>
            <person name="Barry K.W."/>
            <person name="Haridas S."/>
            <person name="Chen C."/>
            <person name="Bauer D."/>
            <person name="Andreopoulos W."/>
            <person name="Pangilinan J."/>
            <person name="LaButti K."/>
            <person name="Riley R."/>
            <person name="Lipzen A."/>
            <person name="Clum A."/>
            <person name="Drula E."/>
            <person name="Henrissat B."/>
            <person name="Kohler A."/>
            <person name="Grigoriev I.V."/>
            <person name="Martin F.M."/>
            <person name="Hacquard S."/>
        </authorList>
    </citation>
    <scope>NUCLEOTIDE SEQUENCE</scope>
    <source>
        <strain evidence="1">MPI-SDFR-AT-0068</strain>
    </source>
</reference>
<evidence type="ECO:0000313" key="1">
    <source>
        <dbReference type="EMBL" id="KAH7232872.1"/>
    </source>
</evidence>
<protein>
    <submittedName>
        <fullName evidence="1">Uncharacterized protein</fullName>
    </submittedName>
</protein>
<comment type="caution">
    <text evidence="1">The sequence shown here is derived from an EMBL/GenBank/DDBJ whole genome shotgun (WGS) entry which is preliminary data.</text>
</comment>
<organism evidence="1 2">
    <name type="scientific">Fusarium tricinctum</name>
    <dbReference type="NCBI Taxonomy" id="61284"/>
    <lineage>
        <taxon>Eukaryota</taxon>
        <taxon>Fungi</taxon>
        <taxon>Dikarya</taxon>
        <taxon>Ascomycota</taxon>
        <taxon>Pezizomycotina</taxon>
        <taxon>Sordariomycetes</taxon>
        <taxon>Hypocreomycetidae</taxon>
        <taxon>Hypocreales</taxon>
        <taxon>Nectriaceae</taxon>
        <taxon>Fusarium</taxon>
        <taxon>Fusarium tricinctum species complex</taxon>
    </lineage>
</organism>
<sequence>MNTFQIVIKNKYGADKRFLLLQAIPSPTNGPSGDVFTNVYQRSPKIQSGESSVQFAMQQEYFAIIGTASKSDDGTHRVYTNSSLPIKFGPGGTIATVTTQDNDPMWDVNVTAGKTTAIKGGFAIVTDNSFTTDNPNPFYVGTGARDPSSPDSVIPLQTWVAEPGLNTQVYPKPKYYICTGEYQPGMVIDPSLLANVLTVDFTSAIVPQAVFTLSNNGTYVPDSNVQVNGIKWSYGPMGSA</sequence>
<dbReference type="AlphaFoldDB" id="A0A8K0RL98"/>
<accession>A0A8K0RL98</accession>
<dbReference type="EMBL" id="JAGPXF010000008">
    <property type="protein sequence ID" value="KAH7232872.1"/>
    <property type="molecule type" value="Genomic_DNA"/>
</dbReference>
<name>A0A8K0RL98_9HYPO</name>
<proteinExistence type="predicted"/>
<keyword evidence="2" id="KW-1185">Reference proteome</keyword>
<dbReference type="OrthoDB" id="5413269at2759"/>
<dbReference type="Proteomes" id="UP000813427">
    <property type="component" value="Unassembled WGS sequence"/>
</dbReference>
<evidence type="ECO:0000313" key="2">
    <source>
        <dbReference type="Proteomes" id="UP000813427"/>
    </source>
</evidence>